<sequence>MSLMTFNVVGEQFWSSSEGHLQGNGQVQS</sequence>
<reference evidence="1" key="1">
    <citation type="submission" date="2014-11" db="EMBL/GenBank/DDBJ databases">
        <authorList>
            <person name="Amaro Gonzalez C."/>
        </authorList>
    </citation>
    <scope>NUCLEOTIDE SEQUENCE</scope>
</reference>
<organism evidence="1">
    <name type="scientific">Anguilla anguilla</name>
    <name type="common">European freshwater eel</name>
    <name type="synonym">Muraena anguilla</name>
    <dbReference type="NCBI Taxonomy" id="7936"/>
    <lineage>
        <taxon>Eukaryota</taxon>
        <taxon>Metazoa</taxon>
        <taxon>Chordata</taxon>
        <taxon>Craniata</taxon>
        <taxon>Vertebrata</taxon>
        <taxon>Euteleostomi</taxon>
        <taxon>Actinopterygii</taxon>
        <taxon>Neopterygii</taxon>
        <taxon>Teleostei</taxon>
        <taxon>Anguilliformes</taxon>
        <taxon>Anguillidae</taxon>
        <taxon>Anguilla</taxon>
    </lineage>
</organism>
<evidence type="ECO:0000313" key="1">
    <source>
        <dbReference type="EMBL" id="JAH30904.1"/>
    </source>
</evidence>
<reference evidence="1" key="2">
    <citation type="journal article" date="2015" name="Fish Shellfish Immunol.">
        <title>Early steps in the European eel (Anguilla anguilla)-Vibrio vulnificus interaction in the gills: Role of the RtxA13 toxin.</title>
        <authorList>
            <person name="Callol A."/>
            <person name="Pajuelo D."/>
            <person name="Ebbesson L."/>
            <person name="Teles M."/>
            <person name="MacKenzie S."/>
            <person name="Amaro C."/>
        </authorList>
    </citation>
    <scope>NUCLEOTIDE SEQUENCE</scope>
</reference>
<name>A0A0E9RP94_ANGAN</name>
<dbReference type="EMBL" id="GBXM01077673">
    <property type="protein sequence ID" value="JAH30904.1"/>
    <property type="molecule type" value="Transcribed_RNA"/>
</dbReference>
<proteinExistence type="predicted"/>
<accession>A0A0E9RP94</accession>
<dbReference type="AlphaFoldDB" id="A0A0E9RP94"/>
<protein>
    <submittedName>
        <fullName evidence="1">Uncharacterized protein</fullName>
    </submittedName>
</protein>